<organism evidence="1 2">
    <name type="scientific">Psophocarpus tetragonolobus</name>
    <name type="common">Winged bean</name>
    <name type="synonym">Dolichos tetragonolobus</name>
    <dbReference type="NCBI Taxonomy" id="3891"/>
    <lineage>
        <taxon>Eukaryota</taxon>
        <taxon>Viridiplantae</taxon>
        <taxon>Streptophyta</taxon>
        <taxon>Embryophyta</taxon>
        <taxon>Tracheophyta</taxon>
        <taxon>Spermatophyta</taxon>
        <taxon>Magnoliopsida</taxon>
        <taxon>eudicotyledons</taxon>
        <taxon>Gunneridae</taxon>
        <taxon>Pentapetalae</taxon>
        <taxon>rosids</taxon>
        <taxon>fabids</taxon>
        <taxon>Fabales</taxon>
        <taxon>Fabaceae</taxon>
        <taxon>Papilionoideae</taxon>
        <taxon>50 kb inversion clade</taxon>
        <taxon>NPAAA clade</taxon>
        <taxon>indigoferoid/millettioid clade</taxon>
        <taxon>Phaseoleae</taxon>
        <taxon>Psophocarpus</taxon>
    </lineage>
</organism>
<dbReference type="AlphaFoldDB" id="A0AAN9RS50"/>
<sequence>MEPVKEKTVQQGKATQPWVIQETNGDWLRKCTIGKLQDPKKLPFVEEEFYTRAGFGQGAFRSIVEPGRPV</sequence>
<keyword evidence="2" id="KW-1185">Reference proteome</keyword>
<reference evidence="1 2" key="1">
    <citation type="submission" date="2024-01" db="EMBL/GenBank/DDBJ databases">
        <title>The genomes of 5 underutilized Papilionoideae crops provide insights into root nodulation and disease resistanc.</title>
        <authorList>
            <person name="Jiang F."/>
        </authorList>
    </citation>
    <scope>NUCLEOTIDE SEQUENCE [LARGE SCALE GENOMIC DNA]</scope>
    <source>
        <strain evidence="1">DUOXIRENSHENG_FW03</strain>
        <tissue evidence="1">Leaves</tissue>
    </source>
</reference>
<evidence type="ECO:0000313" key="2">
    <source>
        <dbReference type="Proteomes" id="UP001386955"/>
    </source>
</evidence>
<accession>A0AAN9RS50</accession>
<dbReference type="Proteomes" id="UP001386955">
    <property type="component" value="Unassembled WGS sequence"/>
</dbReference>
<dbReference type="EMBL" id="JAYMYS010000009">
    <property type="protein sequence ID" value="KAK7380283.1"/>
    <property type="molecule type" value="Genomic_DNA"/>
</dbReference>
<name>A0AAN9RS50_PSOTE</name>
<protein>
    <submittedName>
        <fullName evidence="1">Uncharacterized protein</fullName>
    </submittedName>
</protein>
<gene>
    <name evidence="1" type="ORF">VNO78_32791</name>
</gene>
<comment type="caution">
    <text evidence="1">The sequence shown here is derived from an EMBL/GenBank/DDBJ whole genome shotgun (WGS) entry which is preliminary data.</text>
</comment>
<evidence type="ECO:0000313" key="1">
    <source>
        <dbReference type="EMBL" id="KAK7380283.1"/>
    </source>
</evidence>
<proteinExistence type="predicted"/>